<dbReference type="Pfam" id="PF13359">
    <property type="entry name" value="DDE_Tnp_4"/>
    <property type="match status" value="1"/>
</dbReference>
<comment type="caution">
    <text evidence="4">The sequence shown here is derived from an EMBL/GenBank/DDBJ whole genome shotgun (WGS) entry which is preliminary data.</text>
</comment>
<feature type="domain" description="DDE Tnp4" evidence="3">
    <location>
        <begin position="92"/>
        <end position="190"/>
    </location>
</feature>
<evidence type="ECO:0000259" key="3">
    <source>
        <dbReference type="Pfam" id="PF13359"/>
    </source>
</evidence>
<name>A0AA47NTH3_MERPO</name>
<keyword evidence="5" id="KW-1185">Reference proteome</keyword>
<gene>
    <name evidence="4" type="ORF">N1851_027339</name>
</gene>
<dbReference type="GO" id="GO:0046872">
    <property type="term" value="F:metal ion binding"/>
    <property type="evidence" value="ECO:0007669"/>
    <property type="project" value="UniProtKB-KW"/>
</dbReference>
<evidence type="ECO:0000256" key="2">
    <source>
        <dbReference type="ARBA" id="ARBA00022723"/>
    </source>
</evidence>
<dbReference type="InterPro" id="IPR027806">
    <property type="entry name" value="HARBI1_dom"/>
</dbReference>
<keyword evidence="2" id="KW-0479">Metal-binding</keyword>
<accession>A0AA47NTH3</accession>
<sequence length="206" mass="22597">MSAARFDELLRRVAPMIQHAASHRAPVSDAERLAVTIRFLAAGISQQALAASYKLGTATVCTIIKEVCQALWAGLKDEVKYPQGAQWEAIRGFTFVDIGAFGRESDAGVFGRTKFGAQLIQGRLPLPPHAPLPGTDVLTPPVFVADEAFPQKINLMRPYPGSQQLSHDQKVYNYRHSQARRVIENAFGILANGNPCQNKPATYPRE</sequence>
<evidence type="ECO:0000313" key="5">
    <source>
        <dbReference type="Proteomes" id="UP001174136"/>
    </source>
</evidence>
<dbReference type="Proteomes" id="UP001174136">
    <property type="component" value="Unassembled WGS sequence"/>
</dbReference>
<reference evidence="4" key="1">
    <citation type="journal article" date="2023" name="Front. Mar. Sci.">
        <title>A new Merluccius polli reference genome to investigate the effects of global change in West African waters.</title>
        <authorList>
            <person name="Mateo J.L."/>
            <person name="Blanco-Fernandez C."/>
            <person name="Garcia-Vazquez E."/>
            <person name="Machado-Schiaffino G."/>
        </authorList>
    </citation>
    <scope>NUCLEOTIDE SEQUENCE</scope>
    <source>
        <strain evidence="4">C29</strain>
        <tissue evidence="4">Fin</tissue>
    </source>
</reference>
<organism evidence="4 5">
    <name type="scientific">Merluccius polli</name>
    <name type="common">Benguela hake</name>
    <name type="synonym">Merluccius cadenati</name>
    <dbReference type="NCBI Taxonomy" id="89951"/>
    <lineage>
        <taxon>Eukaryota</taxon>
        <taxon>Metazoa</taxon>
        <taxon>Chordata</taxon>
        <taxon>Craniata</taxon>
        <taxon>Vertebrata</taxon>
        <taxon>Euteleostomi</taxon>
        <taxon>Actinopterygii</taxon>
        <taxon>Neopterygii</taxon>
        <taxon>Teleostei</taxon>
        <taxon>Neoteleostei</taxon>
        <taxon>Acanthomorphata</taxon>
        <taxon>Zeiogadaria</taxon>
        <taxon>Gadariae</taxon>
        <taxon>Gadiformes</taxon>
        <taxon>Gadoidei</taxon>
        <taxon>Merlucciidae</taxon>
        <taxon>Merluccius</taxon>
    </lineage>
</organism>
<dbReference type="EMBL" id="JAOPHQ010005144">
    <property type="protein sequence ID" value="KAK0136548.1"/>
    <property type="molecule type" value="Genomic_DNA"/>
</dbReference>
<evidence type="ECO:0000313" key="4">
    <source>
        <dbReference type="EMBL" id="KAK0136548.1"/>
    </source>
</evidence>
<proteinExistence type="predicted"/>
<protein>
    <recommendedName>
        <fullName evidence="3">DDE Tnp4 domain-containing protein</fullName>
    </recommendedName>
</protein>
<evidence type="ECO:0000256" key="1">
    <source>
        <dbReference type="ARBA" id="ARBA00001968"/>
    </source>
</evidence>
<comment type="cofactor">
    <cofactor evidence="1">
        <name>a divalent metal cation</name>
        <dbReference type="ChEBI" id="CHEBI:60240"/>
    </cofactor>
</comment>
<dbReference type="AlphaFoldDB" id="A0AA47NTH3"/>